<dbReference type="STRING" id="1618023.UH38_09085"/>
<proteinExistence type="predicted"/>
<dbReference type="Proteomes" id="UP000032452">
    <property type="component" value="Unassembled WGS sequence"/>
</dbReference>
<protein>
    <submittedName>
        <fullName evidence="1">Glucose-6-phosphate dehydrogenase</fullName>
    </submittedName>
</protein>
<comment type="caution">
    <text evidence="1">The sequence shown here is derived from an EMBL/GenBank/DDBJ whole genome shotgun (WGS) entry which is preliminary data.</text>
</comment>
<dbReference type="OrthoDB" id="516099at2"/>
<sequence length="101" mass="10826">MTALNISTDIPSQINTLEKLAAWANLALANINPALTAIEGVGYTERTAQAGVFYVAADNKYRLLGRSSIQMSPDYLAGGAKMWTYAQELSNTALPATFKAN</sequence>
<keyword evidence="2" id="KW-1185">Reference proteome</keyword>
<evidence type="ECO:0000313" key="1">
    <source>
        <dbReference type="EMBL" id="KJH72204.1"/>
    </source>
</evidence>
<dbReference type="RefSeq" id="WP_045054330.1">
    <property type="nucleotide sequence ID" value="NZ_CAWMDP010000040.1"/>
</dbReference>
<evidence type="ECO:0000313" key="2">
    <source>
        <dbReference type="Proteomes" id="UP000032452"/>
    </source>
</evidence>
<gene>
    <name evidence="1" type="ORF">UH38_09085</name>
</gene>
<dbReference type="EMBL" id="JYON01000007">
    <property type="protein sequence ID" value="KJH72204.1"/>
    <property type="molecule type" value="Genomic_DNA"/>
</dbReference>
<dbReference type="AlphaFoldDB" id="A0A0D8ZUU0"/>
<accession>A0A0D8ZUU0</accession>
<reference evidence="1 2" key="1">
    <citation type="submission" date="2015-02" db="EMBL/GenBank/DDBJ databases">
        <title>Draft genome of a novel marine cyanobacterium (Chroococcales) isolated from South Atlantic Ocean.</title>
        <authorList>
            <person name="Rigonato J."/>
            <person name="Alvarenga D.O."/>
            <person name="Branco L.H."/>
            <person name="Varani A.M."/>
            <person name="Brandini F.P."/>
            <person name="Fiore M.F."/>
        </authorList>
    </citation>
    <scope>NUCLEOTIDE SEQUENCE [LARGE SCALE GENOMIC DNA]</scope>
    <source>
        <strain evidence="1 2">CENA595</strain>
    </source>
</reference>
<organism evidence="1 2">
    <name type="scientific">Aliterella atlantica CENA595</name>
    <dbReference type="NCBI Taxonomy" id="1618023"/>
    <lineage>
        <taxon>Bacteria</taxon>
        <taxon>Bacillati</taxon>
        <taxon>Cyanobacteriota</taxon>
        <taxon>Cyanophyceae</taxon>
        <taxon>Chroococcidiopsidales</taxon>
        <taxon>Aliterellaceae</taxon>
        <taxon>Aliterella</taxon>
    </lineage>
</organism>
<name>A0A0D8ZUU0_9CYAN</name>